<evidence type="ECO:0000256" key="1">
    <source>
        <dbReference type="ARBA" id="ARBA00022723"/>
    </source>
</evidence>
<evidence type="ECO:0000313" key="7">
    <source>
        <dbReference type="Proteomes" id="UP000291020"/>
    </source>
</evidence>
<accession>A0A452J215</accession>
<evidence type="ECO:0000256" key="2">
    <source>
        <dbReference type="ARBA" id="ARBA00022771"/>
    </source>
</evidence>
<dbReference type="PROSITE" id="PS50089">
    <property type="entry name" value="ZF_RING_2"/>
    <property type="match status" value="1"/>
</dbReference>
<reference evidence="7" key="1">
    <citation type="journal article" date="2017" name="PLoS ONE">
        <title>The Agassiz's desert tortoise genome provides a resource for the conservation of a threatened species.</title>
        <authorList>
            <person name="Tollis M."/>
            <person name="DeNardo D.F."/>
            <person name="Cornelius J.A."/>
            <person name="Dolby G.A."/>
            <person name="Edwards T."/>
            <person name="Henen B.T."/>
            <person name="Karl A.E."/>
            <person name="Murphy R.W."/>
            <person name="Kusumi K."/>
        </authorList>
    </citation>
    <scope>NUCLEOTIDE SEQUENCE [LARGE SCALE GENOMIC DNA]</scope>
</reference>
<organism evidence="6 7">
    <name type="scientific">Gopherus agassizii</name>
    <name type="common">Agassiz's desert tortoise</name>
    <dbReference type="NCBI Taxonomy" id="38772"/>
    <lineage>
        <taxon>Eukaryota</taxon>
        <taxon>Metazoa</taxon>
        <taxon>Chordata</taxon>
        <taxon>Craniata</taxon>
        <taxon>Vertebrata</taxon>
        <taxon>Euteleostomi</taxon>
        <taxon>Archelosauria</taxon>
        <taxon>Testudinata</taxon>
        <taxon>Testudines</taxon>
        <taxon>Cryptodira</taxon>
        <taxon>Durocryptodira</taxon>
        <taxon>Testudinoidea</taxon>
        <taxon>Testudinidae</taxon>
        <taxon>Gopherus</taxon>
    </lineage>
</organism>
<name>A0A452J215_9SAUR</name>
<evidence type="ECO:0000256" key="4">
    <source>
        <dbReference type="PROSITE-ProRule" id="PRU00175"/>
    </source>
</evidence>
<dbReference type="AlphaFoldDB" id="A0A452J215"/>
<sequence length="186" mass="22038">VIPKQKTLSTGLQEETKCPICRNYFTELVSTDCGHNFCHGCISQHLEIYLNKRLFQFCLYSFYYIIYNKMLNKGHFETKNQNVLFRRYQKGHFNINEMPCLNFFSKLSFAEIDTLPWKVQISMKWNFPKKKRFVSIFNQLDLMFPHHQTFYQKFFLCMVRGASSLDPCIPGLKKGRSVAEKTSLKV</sequence>
<dbReference type="GO" id="GO:0008270">
    <property type="term" value="F:zinc ion binding"/>
    <property type="evidence" value="ECO:0007669"/>
    <property type="project" value="UniProtKB-KW"/>
</dbReference>
<keyword evidence="7" id="KW-1185">Reference proteome</keyword>
<keyword evidence="2 4" id="KW-0863">Zinc-finger</keyword>
<dbReference type="Ensembl" id="ENSGAGT00000038979.1">
    <property type="protein sequence ID" value="ENSGAGP00000034429.1"/>
    <property type="gene ID" value="ENSGAGG00000024469.1"/>
</dbReference>
<dbReference type="Gene3D" id="3.30.40.10">
    <property type="entry name" value="Zinc/RING finger domain, C3HC4 (zinc finger)"/>
    <property type="match status" value="1"/>
</dbReference>
<dbReference type="InterPro" id="IPR017907">
    <property type="entry name" value="Znf_RING_CS"/>
</dbReference>
<dbReference type="InterPro" id="IPR013083">
    <property type="entry name" value="Znf_RING/FYVE/PHD"/>
</dbReference>
<keyword evidence="3" id="KW-0862">Zinc</keyword>
<keyword evidence="1" id="KW-0479">Metal-binding</keyword>
<dbReference type="Proteomes" id="UP000291020">
    <property type="component" value="Unassembled WGS sequence"/>
</dbReference>
<protein>
    <recommendedName>
        <fullName evidence="5">RING-type domain-containing protein</fullName>
    </recommendedName>
</protein>
<reference evidence="6" key="2">
    <citation type="submission" date="2025-08" db="UniProtKB">
        <authorList>
            <consortium name="Ensembl"/>
        </authorList>
    </citation>
    <scope>IDENTIFICATION</scope>
</reference>
<dbReference type="PROSITE" id="PS00518">
    <property type="entry name" value="ZF_RING_1"/>
    <property type="match status" value="1"/>
</dbReference>
<dbReference type="SMART" id="SM00184">
    <property type="entry name" value="RING"/>
    <property type="match status" value="1"/>
</dbReference>
<proteinExistence type="predicted"/>
<evidence type="ECO:0000313" key="6">
    <source>
        <dbReference type="Ensembl" id="ENSGAGP00000034429.1"/>
    </source>
</evidence>
<dbReference type="STRING" id="38772.ENSGAGP00000034429"/>
<reference evidence="6" key="3">
    <citation type="submission" date="2025-09" db="UniProtKB">
        <authorList>
            <consortium name="Ensembl"/>
        </authorList>
    </citation>
    <scope>IDENTIFICATION</scope>
</reference>
<evidence type="ECO:0000256" key="3">
    <source>
        <dbReference type="ARBA" id="ARBA00022833"/>
    </source>
</evidence>
<feature type="domain" description="RING-type" evidence="5">
    <location>
        <begin position="18"/>
        <end position="58"/>
    </location>
</feature>
<dbReference type="SUPFAM" id="SSF57850">
    <property type="entry name" value="RING/U-box"/>
    <property type="match status" value="1"/>
</dbReference>
<dbReference type="InterPro" id="IPR001841">
    <property type="entry name" value="Znf_RING"/>
</dbReference>
<dbReference type="Pfam" id="PF15227">
    <property type="entry name" value="zf-C3HC4_4"/>
    <property type="match status" value="1"/>
</dbReference>
<evidence type="ECO:0000259" key="5">
    <source>
        <dbReference type="PROSITE" id="PS50089"/>
    </source>
</evidence>